<dbReference type="Pfam" id="PF13424">
    <property type="entry name" value="TPR_12"/>
    <property type="match status" value="1"/>
</dbReference>
<evidence type="ECO:0000256" key="5">
    <source>
        <dbReference type="SAM" id="Coils"/>
    </source>
</evidence>
<dbReference type="Gene3D" id="1.25.40.10">
    <property type="entry name" value="Tetratricopeptide repeat domain"/>
    <property type="match status" value="2"/>
</dbReference>
<evidence type="ECO:0000256" key="2">
    <source>
        <dbReference type="ARBA" id="ARBA00022777"/>
    </source>
</evidence>
<dbReference type="InterPro" id="IPR050482">
    <property type="entry name" value="Sensor_HK_TwoCompSys"/>
</dbReference>
<dbReference type="Pfam" id="PF02518">
    <property type="entry name" value="HATPase_c"/>
    <property type="match status" value="1"/>
</dbReference>
<keyword evidence="6" id="KW-0812">Transmembrane</keyword>
<dbReference type="PROSITE" id="PS50005">
    <property type="entry name" value="TPR"/>
    <property type="match status" value="1"/>
</dbReference>
<keyword evidence="2" id="KW-0418">Kinase</keyword>
<feature type="coiled-coil region" evidence="5">
    <location>
        <begin position="437"/>
        <end position="480"/>
    </location>
</feature>
<dbReference type="SUPFAM" id="SSF48452">
    <property type="entry name" value="TPR-like"/>
    <property type="match status" value="2"/>
</dbReference>
<evidence type="ECO:0000259" key="7">
    <source>
        <dbReference type="PROSITE" id="PS50109"/>
    </source>
</evidence>
<keyword evidence="6" id="KW-0472">Membrane</keyword>
<organism evidence="8 9">
    <name type="scientific">Hanamia caeni</name>
    <dbReference type="NCBI Taxonomy" id="2294116"/>
    <lineage>
        <taxon>Bacteria</taxon>
        <taxon>Pseudomonadati</taxon>
        <taxon>Bacteroidota</taxon>
        <taxon>Chitinophagia</taxon>
        <taxon>Chitinophagales</taxon>
        <taxon>Chitinophagaceae</taxon>
        <taxon>Hanamia</taxon>
    </lineage>
</organism>
<dbReference type="Proteomes" id="UP000267223">
    <property type="component" value="Unassembled WGS sequence"/>
</dbReference>
<reference evidence="8 9" key="1">
    <citation type="submission" date="2018-11" db="EMBL/GenBank/DDBJ databases">
        <title>Draft genome sequence of Ferruginibacter sp. BO-59.</title>
        <authorList>
            <person name="Im W.T."/>
        </authorList>
    </citation>
    <scope>NUCLEOTIDE SEQUENCE [LARGE SCALE GENOMIC DNA]</scope>
    <source>
        <strain evidence="8 9">BO-59</strain>
    </source>
</reference>
<dbReference type="GO" id="GO:0046983">
    <property type="term" value="F:protein dimerization activity"/>
    <property type="evidence" value="ECO:0007669"/>
    <property type="project" value="InterPro"/>
</dbReference>
<dbReference type="Gene3D" id="3.30.565.10">
    <property type="entry name" value="Histidine kinase-like ATPase, C-terminal domain"/>
    <property type="match status" value="1"/>
</dbReference>
<dbReference type="InterPro" id="IPR036890">
    <property type="entry name" value="HATPase_C_sf"/>
</dbReference>
<dbReference type="CDD" id="cd16917">
    <property type="entry name" value="HATPase_UhpB-NarQ-NarX-like"/>
    <property type="match status" value="1"/>
</dbReference>
<dbReference type="RefSeq" id="WP_123118652.1">
    <property type="nucleotide sequence ID" value="NZ_RJJR01000001.1"/>
</dbReference>
<dbReference type="InterPro" id="IPR011712">
    <property type="entry name" value="Sig_transdc_His_kin_sub3_dim/P"/>
</dbReference>
<dbReference type="PROSITE" id="PS50109">
    <property type="entry name" value="HIS_KIN"/>
    <property type="match status" value="1"/>
</dbReference>
<evidence type="ECO:0000313" key="9">
    <source>
        <dbReference type="Proteomes" id="UP000267223"/>
    </source>
</evidence>
<evidence type="ECO:0000256" key="1">
    <source>
        <dbReference type="ARBA" id="ARBA00022679"/>
    </source>
</evidence>
<dbReference type="InterPro" id="IPR011990">
    <property type="entry name" value="TPR-like_helical_dom_sf"/>
</dbReference>
<feature type="coiled-coil region" evidence="5">
    <location>
        <begin position="368"/>
        <end position="395"/>
    </location>
</feature>
<gene>
    <name evidence="8" type="ORF">EFY79_00180</name>
</gene>
<keyword evidence="5" id="KW-0175">Coiled coil</keyword>
<feature type="repeat" description="TPR" evidence="4">
    <location>
        <begin position="293"/>
        <end position="326"/>
    </location>
</feature>
<dbReference type="OrthoDB" id="617348at2"/>
<dbReference type="SMART" id="SM00387">
    <property type="entry name" value="HATPase_c"/>
    <property type="match status" value="1"/>
</dbReference>
<keyword evidence="9" id="KW-1185">Reference proteome</keyword>
<dbReference type="InterPro" id="IPR003594">
    <property type="entry name" value="HATPase_dom"/>
</dbReference>
<dbReference type="Pfam" id="PF07730">
    <property type="entry name" value="HisKA_3"/>
    <property type="match status" value="1"/>
</dbReference>
<feature type="transmembrane region" description="Helical" evidence="6">
    <location>
        <begin position="411"/>
        <end position="430"/>
    </location>
</feature>
<dbReference type="InterPro" id="IPR005467">
    <property type="entry name" value="His_kinase_dom"/>
</dbReference>
<dbReference type="GO" id="GO:0016020">
    <property type="term" value="C:membrane"/>
    <property type="evidence" value="ECO:0007669"/>
    <property type="project" value="InterPro"/>
</dbReference>
<protein>
    <recommendedName>
        <fullName evidence="7">Histidine kinase domain-containing protein</fullName>
    </recommendedName>
</protein>
<comment type="caution">
    <text evidence="8">The sequence shown here is derived from an EMBL/GenBank/DDBJ whole genome shotgun (WGS) entry which is preliminary data.</text>
</comment>
<keyword evidence="1" id="KW-0808">Transferase</keyword>
<accession>A0A3M9NPN4</accession>
<evidence type="ECO:0000256" key="3">
    <source>
        <dbReference type="ARBA" id="ARBA00023012"/>
    </source>
</evidence>
<evidence type="ECO:0000313" key="8">
    <source>
        <dbReference type="EMBL" id="RNI39761.1"/>
    </source>
</evidence>
<evidence type="ECO:0000256" key="6">
    <source>
        <dbReference type="SAM" id="Phobius"/>
    </source>
</evidence>
<dbReference type="EMBL" id="RJJR01000001">
    <property type="protein sequence ID" value="RNI39761.1"/>
    <property type="molecule type" value="Genomic_DNA"/>
</dbReference>
<sequence length="670" mass="76632">MITKAEKFIFLLLLIIAGQLKAFPDSSPHDSLMNELRKKNLPDSLRIEILLQLGWDYSFFNADSARMFLDRAAVNARKIKDINKTGQAYNYIGTNFLRSSDYDSASHYYLIADSLYKLVNTEVSKINFSVNKMAMATVMSEQGNQLQAIKYYLDGIDALGKYNFPDKWNILVSAYTNIGNVYNEIEQFDKMLEYDLKALAICNSQKIADSKTVQVQMLTSLAYVKLKDYNNAKKLFQKIDPLSKKINSPYIFSIQYGIMGKYYKDQNLQDSAVYYYKKSLSYSQQSNNKFQEANILQELGIIFSQNKKYKESIDYLEQSLNLSKKIGDKKREVNSLKYLSELYSSMDQNAKAVHTYQAYIRLKDSLDKSANLKKINEIENQYQAARKQAIILSLEKDNLIQKSTLQQRRTLIISLSAGCILLLFVALLLYKNYKNKNHLLLQTKRMHEQQMREMEKEKKLEAAELVMKGQENERSRLARDLHDGVGGLLSGVKLSMSNMKGNVWLSEENAMSFNNVIAQLDQSIAELRRVSHNMMPEALIKFGLKEALENYCENLNLSGNMHVNLQTHGLEKRMEQNNEIVIYRIIQELLNNVIRHAEARNVLIQLFREGDRFNLTVEDDGKGFDAKPDEIHSGAGLANIRARAEYLNGTVDIISATGEGTSINIEGSCS</sequence>
<dbReference type="SUPFAM" id="SSF55874">
    <property type="entry name" value="ATPase domain of HSP90 chaperone/DNA topoisomerase II/histidine kinase"/>
    <property type="match status" value="1"/>
</dbReference>
<proteinExistence type="predicted"/>
<dbReference type="InterPro" id="IPR019734">
    <property type="entry name" value="TPR_rpt"/>
</dbReference>
<keyword evidence="4" id="KW-0802">TPR repeat</keyword>
<keyword evidence="3" id="KW-0902">Two-component regulatory system</keyword>
<dbReference type="GO" id="GO:0000155">
    <property type="term" value="F:phosphorelay sensor kinase activity"/>
    <property type="evidence" value="ECO:0007669"/>
    <property type="project" value="InterPro"/>
</dbReference>
<evidence type="ECO:0000256" key="4">
    <source>
        <dbReference type="PROSITE-ProRule" id="PRU00339"/>
    </source>
</evidence>
<feature type="domain" description="Histidine kinase" evidence="7">
    <location>
        <begin position="476"/>
        <end position="670"/>
    </location>
</feature>
<name>A0A3M9NPN4_9BACT</name>
<dbReference type="Gene3D" id="1.20.5.1930">
    <property type="match status" value="1"/>
</dbReference>
<keyword evidence="6" id="KW-1133">Transmembrane helix</keyword>
<dbReference type="SMART" id="SM00028">
    <property type="entry name" value="TPR"/>
    <property type="match status" value="4"/>
</dbReference>
<dbReference type="PANTHER" id="PTHR24421">
    <property type="entry name" value="NITRATE/NITRITE SENSOR PROTEIN NARX-RELATED"/>
    <property type="match status" value="1"/>
</dbReference>
<dbReference type="AlphaFoldDB" id="A0A3M9NPN4"/>